<dbReference type="PROSITE" id="PS51708">
    <property type="entry name" value="CHAD"/>
    <property type="match status" value="1"/>
</dbReference>
<evidence type="ECO:0000259" key="2">
    <source>
        <dbReference type="PROSITE" id="PS51708"/>
    </source>
</evidence>
<feature type="region of interest" description="Disordered" evidence="1">
    <location>
        <begin position="1"/>
        <end position="25"/>
    </location>
</feature>
<feature type="domain" description="CHAD" evidence="2">
    <location>
        <begin position="20"/>
        <end position="297"/>
    </location>
</feature>
<proteinExistence type="predicted"/>
<sequence length="316" mass="35849">MSKSKNPLKPSASNPTDSADSPVSLVAKESIQQRLKSAWACAPKAAKRADKNVEHVHQLRVGVRRANAALELYAPLLPRKTTISVEKQLRSLRKAAGPARDLDILQQRLLRCDADQREPGVDDLLAFIQSRRIKAQRLVKRAYVHAKQDEFDKTICKLVKGVKWRGKGKEPNFDRFAHDRFEPMVARFFAAGESDLSDIEALHELRIEGKTVRYAMGLLTPAFGKTLQKQTSVFVKLQNKLGLINDHASAIDFYRKLLSGKDSKGCKKTINQMIQWEVAALESSRTKFMKWWTPERIAEMRQQFATFLIPSDEPIQ</sequence>
<feature type="compositionally biased region" description="Polar residues" evidence="1">
    <location>
        <begin position="1"/>
        <end position="21"/>
    </location>
</feature>
<evidence type="ECO:0000313" key="3">
    <source>
        <dbReference type="EMBL" id="MCM2372939.1"/>
    </source>
</evidence>
<comment type="caution">
    <text evidence="3">The sequence shown here is derived from an EMBL/GenBank/DDBJ whole genome shotgun (WGS) entry which is preliminary data.</text>
</comment>
<dbReference type="RefSeq" id="WP_250930574.1">
    <property type="nucleotide sequence ID" value="NZ_JAMQBK010000058.1"/>
</dbReference>
<keyword evidence="4" id="KW-1185">Reference proteome</keyword>
<dbReference type="InterPro" id="IPR038186">
    <property type="entry name" value="CHAD_dom_sf"/>
</dbReference>
<dbReference type="Pfam" id="PF05235">
    <property type="entry name" value="CHAD"/>
    <property type="match status" value="1"/>
</dbReference>
<evidence type="ECO:0000256" key="1">
    <source>
        <dbReference type="SAM" id="MobiDB-lite"/>
    </source>
</evidence>
<reference evidence="3 4" key="1">
    <citation type="journal article" date="2022" name="Syst. Appl. Microbiol.">
        <title>Rhodopirellula aestuarii sp. nov., a novel member of the genus Rhodopirellula isolated from brackish sediments collected in the Tagus River estuary, Portugal.</title>
        <authorList>
            <person name="Vitorino I.R."/>
            <person name="Klimek D."/>
            <person name="Calusinska M."/>
            <person name="Lobo-da-Cunha A."/>
            <person name="Vasconcelos V."/>
            <person name="Lage O.M."/>
        </authorList>
    </citation>
    <scope>NUCLEOTIDE SEQUENCE [LARGE SCALE GENOMIC DNA]</scope>
    <source>
        <strain evidence="3 4">ICT_H3.1</strain>
    </source>
</reference>
<gene>
    <name evidence="3" type="ORF">NB063_20185</name>
</gene>
<dbReference type="Gene3D" id="1.40.20.10">
    <property type="entry name" value="CHAD domain"/>
    <property type="match status" value="1"/>
</dbReference>
<dbReference type="Proteomes" id="UP001202961">
    <property type="component" value="Unassembled WGS sequence"/>
</dbReference>
<protein>
    <submittedName>
        <fullName evidence="3">CHAD domain-containing protein</fullName>
    </submittedName>
</protein>
<name>A0ABT0U8C6_9BACT</name>
<dbReference type="SMART" id="SM00880">
    <property type="entry name" value="CHAD"/>
    <property type="match status" value="1"/>
</dbReference>
<evidence type="ECO:0000313" key="4">
    <source>
        <dbReference type="Proteomes" id="UP001202961"/>
    </source>
</evidence>
<dbReference type="InterPro" id="IPR007899">
    <property type="entry name" value="CHAD_dom"/>
</dbReference>
<accession>A0ABT0U8C6</accession>
<dbReference type="PANTHER" id="PTHR39339">
    <property type="entry name" value="SLR1444 PROTEIN"/>
    <property type="match status" value="1"/>
</dbReference>
<dbReference type="PANTHER" id="PTHR39339:SF1">
    <property type="entry name" value="CHAD DOMAIN-CONTAINING PROTEIN"/>
    <property type="match status" value="1"/>
</dbReference>
<organism evidence="3 4">
    <name type="scientific">Aporhodopirellula aestuarii</name>
    <dbReference type="NCBI Taxonomy" id="2950107"/>
    <lineage>
        <taxon>Bacteria</taxon>
        <taxon>Pseudomonadati</taxon>
        <taxon>Planctomycetota</taxon>
        <taxon>Planctomycetia</taxon>
        <taxon>Pirellulales</taxon>
        <taxon>Pirellulaceae</taxon>
        <taxon>Aporhodopirellula</taxon>
    </lineage>
</organism>
<dbReference type="EMBL" id="JAMQBK010000058">
    <property type="protein sequence ID" value="MCM2372939.1"/>
    <property type="molecule type" value="Genomic_DNA"/>
</dbReference>